<dbReference type="GO" id="GO:0005829">
    <property type="term" value="C:cytosol"/>
    <property type="evidence" value="ECO:0007669"/>
    <property type="project" value="TreeGrafter"/>
</dbReference>
<sequence length="393" mass="45080">MESIDDPCTTPRDGRHQEIWSGEIGYLPYSLLLGCPYDREAPPPTYTSLRVLNRERSGDKQSQLHGYEFLSEGGLKCVDEQVLAKQKGIIIDVIGQVTACLLQGKGVVGLSLPIRLFEPRSTLERMLDRWSFMPVYFDGINRVDRLEKFKRVMAMAIAGLYISPSQEKPFNPLLGETLQAEWPDGTKAFCEHTSHHPPITNFYLENRHFKILGHLELTGKFKKNSLIGGFQGTVNIEFNDGQKVSYTYPRFRAGGMIMGSRTANWEGQMVFTDRENGLAATIVFGPEKKKGFFSKAVGKLDDFRGVLTENDEKICDINGSWLRNLVIGDTEYWNIDNHRPVFHRFPVNPLPSDWRYREDLVWLLKGNSEIAQKWKIKVENRQRDDRKLRGLKY</sequence>
<dbReference type="InterPro" id="IPR037239">
    <property type="entry name" value="OSBP_sf"/>
</dbReference>
<dbReference type="AlphaFoldDB" id="A0AAU9ICH6"/>
<protein>
    <recommendedName>
        <fullName evidence="3">Oxysterol-binding protein</fullName>
    </recommendedName>
</protein>
<comment type="caution">
    <text evidence="1">The sequence shown here is derived from an EMBL/GenBank/DDBJ whole genome shotgun (WGS) entry which is preliminary data.</text>
</comment>
<dbReference type="PANTHER" id="PTHR10972:SF148">
    <property type="entry name" value="OXYSTEROL-BINDING PROTEIN 9"/>
    <property type="match status" value="1"/>
</dbReference>
<dbReference type="Proteomes" id="UP001162131">
    <property type="component" value="Unassembled WGS sequence"/>
</dbReference>
<organism evidence="1 2">
    <name type="scientific">Blepharisma stoltei</name>
    <dbReference type="NCBI Taxonomy" id="1481888"/>
    <lineage>
        <taxon>Eukaryota</taxon>
        <taxon>Sar</taxon>
        <taxon>Alveolata</taxon>
        <taxon>Ciliophora</taxon>
        <taxon>Postciliodesmatophora</taxon>
        <taxon>Heterotrichea</taxon>
        <taxon>Heterotrichida</taxon>
        <taxon>Blepharismidae</taxon>
        <taxon>Blepharisma</taxon>
    </lineage>
</organism>
<evidence type="ECO:0000313" key="1">
    <source>
        <dbReference type="EMBL" id="CAG9311610.1"/>
    </source>
</evidence>
<dbReference type="PANTHER" id="PTHR10972">
    <property type="entry name" value="OXYSTEROL-BINDING PROTEIN-RELATED"/>
    <property type="match status" value="1"/>
</dbReference>
<dbReference type="SUPFAM" id="SSF144000">
    <property type="entry name" value="Oxysterol-binding protein-like"/>
    <property type="match status" value="1"/>
</dbReference>
<gene>
    <name evidence="1" type="ORF">BSTOLATCC_MIC3897</name>
</gene>
<accession>A0AAU9ICH6</accession>
<evidence type="ECO:0008006" key="3">
    <source>
        <dbReference type="Google" id="ProtNLM"/>
    </source>
</evidence>
<name>A0AAU9ICH6_9CILI</name>
<dbReference type="InterPro" id="IPR000648">
    <property type="entry name" value="Oxysterol-bd"/>
</dbReference>
<proteinExistence type="predicted"/>
<evidence type="ECO:0000313" key="2">
    <source>
        <dbReference type="Proteomes" id="UP001162131"/>
    </source>
</evidence>
<reference evidence="1" key="1">
    <citation type="submission" date="2021-09" db="EMBL/GenBank/DDBJ databases">
        <authorList>
            <consortium name="AG Swart"/>
            <person name="Singh M."/>
            <person name="Singh A."/>
            <person name="Seah K."/>
            <person name="Emmerich C."/>
        </authorList>
    </citation>
    <scope>NUCLEOTIDE SEQUENCE</scope>
    <source>
        <strain evidence="1">ATCC30299</strain>
    </source>
</reference>
<dbReference type="Pfam" id="PF01237">
    <property type="entry name" value="Oxysterol_BP"/>
    <property type="match status" value="1"/>
</dbReference>
<dbReference type="GO" id="GO:0016020">
    <property type="term" value="C:membrane"/>
    <property type="evidence" value="ECO:0007669"/>
    <property type="project" value="TreeGrafter"/>
</dbReference>
<keyword evidence="2" id="KW-1185">Reference proteome</keyword>
<dbReference type="GO" id="GO:0032934">
    <property type="term" value="F:sterol binding"/>
    <property type="evidence" value="ECO:0007669"/>
    <property type="project" value="TreeGrafter"/>
</dbReference>
<dbReference type="Gene3D" id="2.40.160.120">
    <property type="match status" value="1"/>
</dbReference>
<dbReference type="EMBL" id="CAJZBQ010000004">
    <property type="protein sequence ID" value="CAG9311610.1"/>
    <property type="molecule type" value="Genomic_DNA"/>
</dbReference>